<feature type="binding site" evidence="9">
    <location>
        <position position="195"/>
    </location>
    <ligand>
        <name>anthranilate</name>
        <dbReference type="ChEBI" id="CHEBI:16567"/>
        <label>2</label>
    </ligand>
</feature>
<dbReference type="STRING" id="1423739.FC85_GL002908"/>
<evidence type="ECO:0000256" key="5">
    <source>
        <dbReference type="ARBA" id="ARBA00022822"/>
    </source>
</evidence>
<accession>A0A0R1SJC9</accession>
<keyword evidence="9" id="KW-0460">Magnesium</keyword>
<comment type="cofactor">
    <cofactor evidence="9">
        <name>Mg(2+)</name>
        <dbReference type="ChEBI" id="CHEBI:18420"/>
    </cofactor>
    <text evidence="9">Binds 2 magnesium ions per monomer.</text>
</comment>
<comment type="catalytic activity">
    <reaction evidence="7 9">
        <text>N-(5-phospho-beta-D-ribosyl)anthranilate + diphosphate = 5-phospho-alpha-D-ribose 1-diphosphate + anthranilate</text>
        <dbReference type="Rhea" id="RHEA:11768"/>
        <dbReference type="ChEBI" id="CHEBI:16567"/>
        <dbReference type="ChEBI" id="CHEBI:18277"/>
        <dbReference type="ChEBI" id="CHEBI:33019"/>
        <dbReference type="ChEBI" id="CHEBI:58017"/>
        <dbReference type="EC" id="2.4.2.18"/>
    </reaction>
</comment>
<dbReference type="Proteomes" id="UP000052013">
    <property type="component" value="Unassembled WGS sequence"/>
</dbReference>
<keyword evidence="9" id="KW-0479">Metal-binding</keyword>
<comment type="caution">
    <text evidence="12">The sequence shown here is derived from an EMBL/GenBank/DDBJ whole genome shotgun (WGS) entry which is preliminary data.</text>
</comment>
<keyword evidence="6 9" id="KW-0057">Aromatic amino acid biosynthesis</keyword>
<feature type="binding site" evidence="9">
    <location>
        <begin position="137"/>
        <end position="145"/>
    </location>
    <ligand>
        <name>5-phospho-alpha-D-ribose 1-diphosphate</name>
        <dbReference type="ChEBI" id="CHEBI:58017"/>
    </ligand>
</feature>
<evidence type="ECO:0000256" key="2">
    <source>
        <dbReference type="ARBA" id="ARBA00022605"/>
    </source>
</evidence>
<gene>
    <name evidence="9" type="primary">trpD</name>
    <name evidence="12" type="ORF">FC85_GL002908</name>
</gene>
<dbReference type="PATRIC" id="fig|1423739.3.peg.3020"/>
<keyword evidence="4 9" id="KW-0808">Transferase</keyword>
<comment type="caution">
    <text evidence="9">Lacks conserved residue(s) required for the propagation of feature annotation.</text>
</comment>
<feature type="domain" description="Glycosyl transferase family 3 N-terminal" evidence="11">
    <location>
        <begin position="33"/>
        <end position="95"/>
    </location>
</feature>
<comment type="pathway">
    <text evidence="1 9">Amino-acid biosynthesis; L-tryptophan biosynthesis; L-tryptophan from chorismate: step 2/5.</text>
</comment>
<feature type="binding site" evidence="9">
    <location>
        <begin position="119"/>
        <end position="122"/>
    </location>
    <ligand>
        <name>5-phospho-alpha-D-ribose 1-diphosphate</name>
        <dbReference type="ChEBI" id="CHEBI:58017"/>
    </ligand>
</feature>
<keyword evidence="5 9" id="KW-0822">Tryptophan biosynthesis</keyword>
<feature type="domain" description="Glycosyl transferase family 3" evidence="10">
    <location>
        <begin position="102"/>
        <end position="353"/>
    </location>
</feature>
<feature type="binding site" evidence="9">
    <location>
        <position position="117"/>
    </location>
    <ligand>
        <name>5-phospho-alpha-D-ribose 1-diphosphate</name>
        <dbReference type="ChEBI" id="CHEBI:58017"/>
    </ligand>
</feature>
<dbReference type="EC" id="2.4.2.18" evidence="9"/>
<evidence type="ECO:0000256" key="4">
    <source>
        <dbReference type="ARBA" id="ARBA00022679"/>
    </source>
</evidence>
<evidence type="ECO:0000256" key="3">
    <source>
        <dbReference type="ARBA" id="ARBA00022676"/>
    </source>
</evidence>
<feature type="binding site" evidence="9">
    <location>
        <position position="109"/>
    </location>
    <ligand>
        <name>anthranilate</name>
        <dbReference type="ChEBI" id="CHEBI:16567"/>
        <label>1</label>
    </ligand>
</feature>
<dbReference type="InterPro" id="IPR036320">
    <property type="entry name" value="Glycosyl_Trfase_fam3_N_dom_sf"/>
</dbReference>
<dbReference type="GO" id="GO:0000287">
    <property type="term" value="F:magnesium ion binding"/>
    <property type="evidence" value="ECO:0007669"/>
    <property type="project" value="UniProtKB-UniRule"/>
</dbReference>
<dbReference type="Pfam" id="PF02885">
    <property type="entry name" value="Glycos_trans_3N"/>
    <property type="match status" value="1"/>
</dbReference>
<evidence type="ECO:0000256" key="1">
    <source>
        <dbReference type="ARBA" id="ARBA00004907"/>
    </source>
</evidence>
<evidence type="ECO:0000313" key="13">
    <source>
        <dbReference type="Proteomes" id="UP000052013"/>
    </source>
</evidence>
<evidence type="ECO:0000256" key="6">
    <source>
        <dbReference type="ARBA" id="ARBA00023141"/>
    </source>
</evidence>
<dbReference type="GO" id="GO:0005829">
    <property type="term" value="C:cytosol"/>
    <property type="evidence" value="ECO:0007669"/>
    <property type="project" value="TreeGrafter"/>
</dbReference>
<dbReference type="AlphaFoldDB" id="A0A0R1SJC9"/>
<feature type="binding site" evidence="9">
    <location>
        <position position="254"/>
    </location>
    <ligand>
        <name>Mg(2+)</name>
        <dbReference type="ChEBI" id="CHEBI:18420"/>
        <label>2</label>
    </ligand>
</feature>
<dbReference type="PANTHER" id="PTHR43285">
    <property type="entry name" value="ANTHRANILATE PHOSPHORIBOSYLTRANSFERASE"/>
    <property type="match status" value="1"/>
</dbReference>
<evidence type="ECO:0000256" key="9">
    <source>
        <dbReference type="HAMAP-Rule" id="MF_00211"/>
    </source>
</evidence>
<dbReference type="EMBL" id="AZEY01000041">
    <property type="protein sequence ID" value="KRL66594.1"/>
    <property type="molecule type" value="Genomic_DNA"/>
</dbReference>
<reference evidence="12 13" key="1">
    <citation type="journal article" date="2015" name="Genome Announc.">
        <title>Expanding the biotechnology potential of lactobacilli through comparative genomics of 213 strains and associated genera.</title>
        <authorList>
            <person name="Sun Z."/>
            <person name="Harris H.M."/>
            <person name="McCann A."/>
            <person name="Guo C."/>
            <person name="Argimon S."/>
            <person name="Zhang W."/>
            <person name="Yang X."/>
            <person name="Jeffery I.B."/>
            <person name="Cooney J.C."/>
            <person name="Kagawa T.F."/>
            <person name="Liu W."/>
            <person name="Song Y."/>
            <person name="Salvetti E."/>
            <person name="Wrobel A."/>
            <person name="Rasinkangas P."/>
            <person name="Parkhill J."/>
            <person name="Rea M.C."/>
            <person name="O'Sullivan O."/>
            <person name="Ritari J."/>
            <person name="Douillard F.P."/>
            <person name="Paul Ross R."/>
            <person name="Yang R."/>
            <person name="Briner A.E."/>
            <person name="Felis G.E."/>
            <person name="de Vos W.M."/>
            <person name="Barrangou R."/>
            <person name="Klaenhammer T.R."/>
            <person name="Caufield P.W."/>
            <person name="Cui Y."/>
            <person name="Zhang H."/>
            <person name="O'Toole P.W."/>
        </authorList>
    </citation>
    <scope>NUCLEOTIDE SEQUENCE [LARGE SCALE GENOMIC DNA]</scope>
    <source>
        <strain evidence="12 13">DSM 14421</strain>
    </source>
</reference>
<dbReference type="PANTHER" id="PTHR43285:SF2">
    <property type="entry name" value="ANTHRANILATE PHOSPHORIBOSYLTRANSFERASE"/>
    <property type="match status" value="1"/>
</dbReference>
<dbReference type="Gene3D" id="1.20.970.10">
    <property type="entry name" value="Transferase, Pyrimidine Nucleoside Phosphorylase, Chain C"/>
    <property type="match status" value="1"/>
</dbReference>
<dbReference type="InterPro" id="IPR017459">
    <property type="entry name" value="Glycosyl_Trfase_fam3_N_dom"/>
</dbReference>
<comment type="similarity">
    <text evidence="8">In the C-terminal section; belongs to the anthranilate phosphoribosyltransferase family.</text>
</comment>
<dbReference type="InterPro" id="IPR005940">
    <property type="entry name" value="Anthranilate_Pribosyl_Tfrase"/>
</dbReference>
<dbReference type="InterPro" id="IPR000312">
    <property type="entry name" value="Glycosyl_Trfase_fam3"/>
</dbReference>
<dbReference type="UniPathway" id="UPA00035">
    <property type="reaction ID" value="UER00041"/>
</dbReference>
<dbReference type="Pfam" id="PF00591">
    <property type="entry name" value="Glycos_transf_3"/>
    <property type="match status" value="1"/>
</dbReference>
<dbReference type="GO" id="GO:0000162">
    <property type="term" value="P:L-tryptophan biosynthetic process"/>
    <property type="evidence" value="ECO:0007669"/>
    <property type="project" value="UniProtKB-UniRule"/>
</dbReference>
<organism evidence="12 13">
    <name type="scientific">Lentilactobacillus diolivorans DSM 14421</name>
    <dbReference type="NCBI Taxonomy" id="1423739"/>
    <lineage>
        <taxon>Bacteria</taxon>
        <taxon>Bacillati</taxon>
        <taxon>Bacillota</taxon>
        <taxon>Bacilli</taxon>
        <taxon>Lactobacillales</taxon>
        <taxon>Lactobacillaceae</taxon>
        <taxon>Lentilactobacillus</taxon>
    </lineage>
</organism>
<comment type="function">
    <text evidence="9">Catalyzes the transfer of the phosphoribosyl group of 5-phosphorylribose-1-pyrophosphate (PRPP) to anthranilate to yield N-(5'-phosphoribosyl)-anthranilate (PRA).</text>
</comment>
<feature type="binding site" evidence="9">
    <location>
        <position position="255"/>
    </location>
    <ligand>
        <name>Mg(2+)</name>
        <dbReference type="ChEBI" id="CHEBI:18420"/>
        <label>1</label>
    </ligand>
</feature>
<dbReference type="InterPro" id="IPR035902">
    <property type="entry name" value="Nuc_phospho_transferase"/>
</dbReference>
<name>A0A0R1SJC9_9LACO</name>
<feature type="binding site" evidence="9">
    <location>
        <position position="149"/>
    </location>
    <ligand>
        <name>5-phospho-alpha-D-ribose 1-diphosphate</name>
        <dbReference type="ChEBI" id="CHEBI:58017"/>
    </ligand>
</feature>
<comment type="similarity">
    <text evidence="9">Belongs to the anthranilate phosphoribosyltransferase family.</text>
</comment>
<dbReference type="HAMAP" id="MF_00211">
    <property type="entry name" value="TrpD"/>
    <property type="match status" value="1"/>
</dbReference>
<comment type="subunit">
    <text evidence="9">Homodimer.</text>
</comment>
<keyword evidence="3 9" id="KW-0328">Glycosyltransferase</keyword>
<dbReference type="NCBIfam" id="TIGR01245">
    <property type="entry name" value="trpD"/>
    <property type="match status" value="1"/>
</dbReference>
<protein>
    <recommendedName>
        <fullName evidence="9">Anthranilate phosphoribosyltransferase</fullName>
        <ecNumber evidence="9">2.4.2.18</ecNumber>
    </recommendedName>
</protein>
<dbReference type="SUPFAM" id="SSF47648">
    <property type="entry name" value="Nucleoside phosphorylase/phosphoribosyltransferase N-terminal domain"/>
    <property type="match status" value="1"/>
</dbReference>
<feature type="binding site" evidence="9">
    <location>
        <begin position="112"/>
        <end position="113"/>
    </location>
    <ligand>
        <name>5-phospho-alpha-D-ribose 1-diphosphate</name>
        <dbReference type="ChEBI" id="CHEBI:58017"/>
    </ligand>
</feature>
<feature type="binding site" evidence="9">
    <location>
        <position position="140"/>
    </location>
    <ligand>
        <name>anthranilate</name>
        <dbReference type="ChEBI" id="CHEBI:16567"/>
        <label>1</label>
    </ligand>
</feature>
<evidence type="ECO:0000256" key="7">
    <source>
        <dbReference type="ARBA" id="ARBA00052328"/>
    </source>
</evidence>
<feature type="binding site" evidence="9">
    <location>
        <position position="109"/>
    </location>
    <ligand>
        <name>5-phospho-alpha-D-ribose 1-diphosphate</name>
        <dbReference type="ChEBI" id="CHEBI:58017"/>
    </ligand>
</feature>
<dbReference type="SUPFAM" id="SSF52418">
    <property type="entry name" value="Nucleoside phosphorylase/phosphoribosyltransferase catalytic domain"/>
    <property type="match status" value="1"/>
</dbReference>
<feature type="binding site" evidence="9">
    <location>
        <position position="255"/>
    </location>
    <ligand>
        <name>Mg(2+)</name>
        <dbReference type="ChEBI" id="CHEBI:18420"/>
        <label>2</label>
    </ligand>
</feature>
<evidence type="ECO:0000313" key="12">
    <source>
        <dbReference type="EMBL" id="KRL66594.1"/>
    </source>
</evidence>
<evidence type="ECO:0000259" key="10">
    <source>
        <dbReference type="Pfam" id="PF00591"/>
    </source>
</evidence>
<dbReference type="Gene3D" id="3.40.1030.10">
    <property type="entry name" value="Nucleoside phosphorylase/phosphoribosyltransferase catalytic domain"/>
    <property type="match status" value="1"/>
</dbReference>
<dbReference type="GO" id="GO:0004048">
    <property type="term" value="F:anthranilate phosphoribosyltransferase activity"/>
    <property type="evidence" value="ECO:0007669"/>
    <property type="project" value="UniProtKB-UniRule"/>
</dbReference>
<keyword evidence="2 9" id="KW-0028">Amino-acid biosynthesis</keyword>
<proteinExistence type="inferred from homology"/>
<evidence type="ECO:0000259" key="11">
    <source>
        <dbReference type="Pfam" id="PF02885"/>
    </source>
</evidence>
<evidence type="ECO:0000256" key="8">
    <source>
        <dbReference type="ARBA" id="ARBA00061188"/>
    </source>
</evidence>
<sequence length="371" mass="40235">MKLNDGKIHNNFNLPNLDRLKTKTNLEKFIMIKQAIEKVVNHENLTFEESQAVLDEIMNGQASEVETASLLTALTAKNPTIDEIAGAAASMRSHALKFPETKDVLEIVGTGGDHSNSFNISTTSAIVVAATGTKVAKHGNRAASSKSGAADVLEALGLDINEDPATSYESLKENNLAFLFAQEYHKSMKYVAPVRKQLGFRTIFNILGPLANPAHPTRQLLGVYDEDLLEPLANVLKKLGVKNAMVIHGRDGLDEMTTADETAVVELKDGRLTNYTLTPEQFGFTRSQREDLVGGTPEENGQITRDILAGKKGPKRDIVLLNAGAALHLAQPELTIQEGIALAAKTIDSGKAQDELDRLIAYSNKRKDVVA</sequence>
<dbReference type="FunFam" id="3.40.1030.10:FF:000002">
    <property type="entry name" value="Anthranilate phosphoribosyltransferase"/>
    <property type="match status" value="1"/>
</dbReference>
<feature type="binding site" evidence="9">
    <location>
        <position position="121"/>
    </location>
    <ligand>
        <name>Mg(2+)</name>
        <dbReference type="ChEBI" id="CHEBI:18420"/>
        <label>1</label>
    </ligand>
</feature>